<comment type="similarity">
    <text evidence="2">Belongs to the bZIP family.</text>
</comment>
<evidence type="ECO:0000256" key="4">
    <source>
        <dbReference type="ARBA" id="ARBA00023125"/>
    </source>
</evidence>
<evidence type="ECO:0000256" key="1">
    <source>
        <dbReference type="ARBA" id="ARBA00004123"/>
    </source>
</evidence>
<dbReference type="PROSITE" id="PS50217">
    <property type="entry name" value="BZIP"/>
    <property type="match status" value="1"/>
</dbReference>
<keyword evidence="4" id="KW-0238">DNA-binding</keyword>
<dbReference type="Pfam" id="PF00170">
    <property type="entry name" value="bZIP_1"/>
    <property type="match status" value="1"/>
</dbReference>
<dbReference type="PROSITE" id="PS00036">
    <property type="entry name" value="BZIP_BASIC"/>
    <property type="match status" value="1"/>
</dbReference>
<feature type="domain" description="BZIP" evidence="8">
    <location>
        <begin position="22"/>
        <end position="74"/>
    </location>
</feature>
<reference evidence="9" key="1">
    <citation type="journal article" date="2022" name="Int. J. Mol. Sci.">
        <title>Draft Genome of Tanacetum Coccineum: Genomic Comparison of Closely Related Tanacetum-Family Plants.</title>
        <authorList>
            <person name="Yamashiro T."/>
            <person name="Shiraishi A."/>
            <person name="Nakayama K."/>
            <person name="Satake H."/>
        </authorList>
    </citation>
    <scope>NUCLEOTIDE SEQUENCE</scope>
</reference>
<dbReference type="SMART" id="SM00338">
    <property type="entry name" value="BRLZ"/>
    <property type="match status" value="1"/>
</dbReference>
<evidence type="ECO:0000313" key="9">
    <source>
        <dbReference type="EMBL" id="GJS59086.1"/>
    </source>
</evidence>
<evidence type="ECO:0000256" key="5">
    <source>
        <dbReference type="ARBA" id="ARBA00023163"/>
    </source>
</evidence>
<dbReference type="InterPro" id="IPR045314">
    <property type="entry name" value="bZIP_plant_GBF1"/>
</dbReference>
<feature type="region of interest" description="Disordered" evidence="7">
    <location>
        <begin position="1"/>
        <end position="45"/>
    </location>
</feature>
<dbReference type="CDD" id="cd14702">
    <property type="entry name" value="bZIP_plant_GBF1"/>
    <property type="match status" value="1"/>
</dbReference>
<protein>
    <submittedName>
        <fullName evidence="9">G-box-binding factor 1-like protein isoform X2</fullName>
    </submittedName>
</protein>
<keyword evidence="6" id="KW-0539">Nucleus</keyword>
<accession>A0ABQ4X2K7</accession>
<proteinExistence type="inferred from homology"/>
<evidence type="ECO:0000256" key="6">
    <source>
        <dbReference type="ARBA" id="ARBA00023242"/>
    </source>
</evidence>
<evidence type="ECO:0000313" key="10">
    <source>
        <dbReference type="Proteomes" id="UP001151760"/>
    </source>
</evidence>
<dbReference type="InterPro" id="IPR046347">
    <property type="entry name" value="bZIP_sf"/>
</dbReference>
<evidence type="ECO:0000256" key="3">
    <source>
        <dbReference type="ARBA" id="ARBA00023015"/>
    </source>
</evidence>
<organism evidence="9 10">
    <name type="scientific">Tanacetum coccineum</name>
    <dbReference type="NCBI Taxonomy" id="301880"/>
    <lineage>
        <taxon>Eukaryota</taxon>
        <taxon>Viridiplantae</taxon>
        <taxon>Streptophyta</taxon>
        <taxon>Embryophyta</taxon>
        <taxon>Tracheophyta</taxon>
        <taxon>Spermatophyta</taxon>
        <taxon>Magnoliopsida</taxon>
        <taxon>eudicotyledons</taxon>
        <taxon>Gunneridae</taxon>
        <taxon>Pentapetalae</taxon>
        <taxon>asterids</taxon>
        <taxon>campanulids</taxon>
        <taxon>Asterales</taxon>
        <taxon>Asteraceae</taxon>
        <taxon>Asteroideae</taxon>
        <taxon>Anthemideae</taxon>
        <taxon>Anthemidinae</taxon>
        <taxon>Tanacetum</taxon>
    </lineage>
</organism>
<gene>
    <name evidence="9" type="ORF">Tco_0653870</name>
</gene>
<feature type="compositionally biased region" description="Basic and acidic residues" evidence="7">
    <location>
        <begin position="31"/>
        <end position="45"/>
    </location>
</feature>
<sequence length="104" mass="12082">MQPNQTVATPMQADQWVQDERELKRQKRKQSNRESATRSRLRKQADCEELQARVEALNSENHSLRDELQRLSDECGSEYNSIKDELPRFFGPEAVSKLDAHLPS</sequence>
<name>A0ABQ4X2K7_9ASTR</name>
<keyword evidence="5" id="KW-0804">Transcription</keyword>
<evidence type="ECO:0000256" key="7">
    <source>
        <dbReference type="SAM" id="MobiDB-lite"/>
    </source>
</evidence>
<dbReference type="EMBL" id="BQNB010009125">
    <property type="protein sequence ID" value="GJS59086.1"/>
    <property type="molecule type" value="Genomic_DNA"/>
</dbReference>
<dbReference type="InterPro" id="IPR044827">
    <property type="entry name" value="GBF-like"/>
</dbReference>
<comment type="subcellular location">
    <subcellularLocation>
        <location evidence="1">Nucleus</location>
    </subcellularLocation>
</comment>
<dbReference type="PANTHER" id="PTHR45967">
    <property type="entry name" value="G-BOX-BINDING FACTOR 3-RELATED"/>
    <property type="match status" value="1"/>
</dbReference>
<keyword evidence="3" id="KW-0805">Transcription regulation</keyword>
<dbReference type="Proteomes" id="UP001151760">
    <property type="component" value="Unassembled WGS sequence"/>
</dbReference>
<comment type="caution">
    <text evidence="9">The sequence shown here is derived from an EMBL/GenBank/DDBJ whole genome shotgun (WGS) entry which is preliminary data.</text>
</comment>
<reference evidence="9" key="2">
    <citation type="submission" date="2022-01" db="EMBL/GenBank/DDBJ databases">
        <authorList>
            <person name="Yamashiro T."/>
            <person name="Shiraishi A."/>
            <person name="Satake H."/>
            <person name="Nakayama K."/>
        </authorList>
    </citation>
    <scope>NUCLEOTIDE SEQUENCE</scope>
</reference>
<dbReference type="Gene3D" id="1.20.5.170">
    <property type="match status" value="1"/>
</dbReference>
<dbReference type="SUPFAM" id="SSF57959">
    <property type="entry name" value="Leucine zipper domain"/>
    <property type="match status" value="1"/>
</dbReference>
<evidence type="ECO:0000256" key="2">
    <source>
        <dbReference type="ARBA" id="ARBA00007163"/>
    </source>
</evidence>
<dbReference type="InterPro" id="IPR004827">
    <property type="entry name" value="bZIP"/>
</dbReference>
<evidence type="ECO:0000259" key="8">
    <source>
        <dbReference type="PROSITE" id="PS50217"/>
    </source>
</evidence>
<keyword evidence="10" id="KW-1185">Reference proteome</keyword>
<dbReference type="PANTHER" id="PTHR45967:SF20">
    <property type="entry name" value="G-BOX-BINDING FACTOR 1"/>
    <property type="match status" value="1"/>
</dbReference>